<feature type="region of interest" description="Disordered" evidence="1">
    <location>
        <begin position="70"/>
        <end position="94"/>
    </location>
</feature>
<dbReference type="Proteomes" id="UP000621210">
    <property type="component" value="Unassembled WGS sequence"/>
</dbReference>
<feature type="compositionally biased region" description="Basic residues" evidence="1">
    <location>
        <begin position="83"/>
        <end position="94"/>
    </location>
</feature>
<comment type="caution">
    <text evidence="2">The sequence shown here is derived from an EMBL/GenBank/DDBJ whole genome shotgun (WGS) entry which is preliminary data.</text>
</comment>
<evidence type="ECO:0000256" key="1">
    <source>
        <dbReference type="SAM" id="MobiDB-lite"/>
    </source>
</evidence>
<evidence type="ECO:0000313" key="2">
    <source>
        <dbReference type="EMBL" id="MBD0420239.1"/>
    </source>
</evidence>
<proteinExistence type="predicted"/>
<evidence type="ECO:0000313" key="3">
    <source>
        <dbReference type="Proteomes" id="UP000621210"/>
    </source>
</evidence>
<dbReference type="AlphaFoldDB" id="A0A926L2L2"/>
<reference evidence="2" key="1">
    <citation type="submission" date="2020-09" db="EMBL/GenBank/DDBJ databases">
        <title>Streptomyces grisecoloratus sp. nov., isolated from cotton soil.</title>
        <authorList>
            <person name="Xing L."/>
        </authorList>
    </citation>
    <scope>NUCLEOTIDE SEQUENCE</scope>
    <source>
        <strain evidence="2">TRM S81-3</strain>
    </source>
</reference>
<organism evidence="2 3">
    <name type="scientific">Streptomyces griseicoloratus</name>
    <dbReference type="NCBI Taxonomy" id="2752516"/>
    <lineage>
        <taxon>Bacteria</taxon>
        <taxon>Bacillati</taxon>
        <taxon>Actinomycetota</taxon>
        <taxon>Actinomycetes</taxon>
        <taxon>Kitasatosporales</taxon>
        <taxon>Streptomycetaceae</taxon>
        <taxon>Streptomyces</taxon>
    </lineage>
</organism>
<protein>
    <submittedName>
        <fullName evidence="2">Uncharacterized protein</fullName>
    </submittedName>
</protein>
<dbReference type="EMBL" id="JACVQF010000187">
    <property type="protein sequence ID" value="MBD0420239.1"/>
    <property type="molecule type" value="Genomic_DNA"/>
</dbReference>
<sequence length="94" mass="10090">MADDPDLIARLRATTPPLQELFRRPADARAGTDDLPAVRAARAAGARRTLPAGQQARRAALEAQARAAGFASTADAIDATRTGRTRLHRSTRHH</sequence>
<keyword evidence="3" id="KW-1185">Reference proteome</keyword>
<name>A0A926L2L2_9ACTN</name>
<dbReference type="RefSeq" id="WP_188181239.1">
    <property type="nucleotide sequence ID" value="NZ_JACVQF010000187.1"/>
</dbReference>
<reference evidence="2" key="2">
    <citation type="submission" date="2020-09" db="EMBL/GenBank/DDBJ databases">
        <authorList>
            <person name="Luo X."/>
        </authorList>
    </citation>
    <scope>NUCLEOTIDE SEQUENCE</scope>
    <source>
        <strain evidence="2">TRM S81-3</strain>
    </source>
</reference>
<gene>
    <name evidence="2" type="ORF">H0H10_13890</name>
</gene>
<accession>A0A926L2L2</accession>